<protein>
    <recommendedName>
        <fullName evidence="6">Cytoplasmic protein</fullName>
    </recommendedName>
</protein>
<dbReference type="EMBL" id="CP144542">
    <property type="protein sequence ID" value="WVW81764.1"/>
    <property type="molecule type" value="Genomic_DNA"/>
</dbReference>
<dbReference type="InterPro" id="IPR020904">
    <property type="entry name" value="Sc_DH/Rdtase_CS"/>
</dbReference>
<dbReference type="KEGG" id="kbi:30206863"/>
<name>A0AAJ8M8Q4_9TREE</name>
<evidence type="ECO:0000313" key="4">
    <source>
        <dbReference type="EMBL" id="WVW81764.1"/>
    </source>
</evidence>
<keyword evidence="5" id="KW-1185">Reference proteome</keyword>
<dbReference type="RefSeq" id="XP_019048691.2">
    <property type="nucleotide sequence ID" value="XM_019189129.2"/>
</dbReference>
<dbReference type="PANTHER" id="PTHR43544">
    <property type="entry name" value="SHORT-CHAIN DEHYDROGENASE/REDUCTASE"/>
    <property type="match status" value="1"/>
</dbReference>
<dbReference type="InterPro" id="IPR051468">
    <property type="entry name" value="Fungal_SecMetab_SDRs"/>
</dbReference>
<keyword evidence="3" id="KW-0560">Oxidoreductase</keyword>
<dbReference type="GeneID" id="30206863"/>
<dbReference type="CDD" id="cd05325">
    <property type="entry name" value="carb_red_sniffer_like_SDR_c"/>
    <property type="match status" value="1"/>
</dbReference>
<reference evidence="4" key="2">
    <citation type="submission" date="2024-02" db="EMBL/GenBank/DDBJ databases">
        <title>Comparative genomics of Cryptococcus and Kwoniella reveals pathogenesis evolution and contrasting modes of karyotype evolution via chromosome fusion or intercentromeric recombination.</title>
        <authorList>
            <person name="Coelho M.A."/>
            <person name="David-Palma M."/>
            <person name="Shea T."/>
            <person name="Bowers K."/>
            <person name="McGinley-Smith S."/>
            <person name="Mohammad A.W."/>
            <person name="Gnirke A."/>
            <person name="Yurkov A.M."/>
            <person name="Nowrousian M."/>
            <person name="Sun S."/>
            <person name="Cuomo C.A."/>
            <person name="Heitman J."/>
        </authorList>
    </citation>
    <scope>NUCLEOTIDE SEQUENCE</scope>
    <source>
        <strain evidence="4">CBS 10118</strain>
    </source>
</reference>
<dbReference type="Gene3D" id="3.40.50.720">
    <property type="entry name" value="NAD(P)-binding Rossmann-like Domain"/>
    <property type="match status" value="1"/>
</dbReference>
<dbReference type="GO" id="GO:0005737">
    <property type="term" value="C:cytoplasm"/>
    <property type="evidence" value="ECO:0007669"/>
    <property type="project" value="TreeGrafter"/>
</dbReference>
<gene>
    <name evidence="4" type="ORF">I302_103760</name>
</gene>
<dbReference type="Proteomes" id="UP000092730">
    <property type="component" value="Chromosome 2"/>
</dbReference>
<dbReference type="InterPro" id="IPR036291">
    <property type="entry name" value="NAD(P)-bd_dom_sf"/>
</dbReference>
<dbReference type="PANTHER" id="PTHR43544:SF7">
    <property type="entry name" value="NADB-LER2"/>
    <property type="match status" value="1"/>
</dbReference>
<dbReference type="AlphaFoldDB" id="A0AAJ8M8Q4"/>
<organism evidence="4 5">
    <name type="scientific">Kwoniella bestiolae CBS 10118</name>
    <dbReference type="NCBI Taxonomy" id="1296100"/>
    <lineage>
        <taxon>Eukaryota</taxon>
        <taxon>Fungi</taxon>
        <taxon>Dikarya</taxon>
        <taxon>Basidiomycota</taxon>
        <taxon>Agaricomycotina</taxon>
        <taxon>Tremellomycetes</taxon>
        <taxon>Tremellales</taxon>
        <taxon>Cryptococcaceae</taxon>
        <taxon>Kwoniella</taxon>
    </lineage>
</organism>
<dbReference type="InterPro" id="IPR002347">
    <property type="entry name" value="SDR_fam"/>
</dbReference>
<dbReference type="GO" id="GO:0016491">
    <property type="term" value="F:oxidoreductase activity"/>
    <property type="evidence" value="ECO:0007669"/>
    <property type="project" value="UniProtKB-KW"/>
</dbReference>
<evidence type="ECO:0008006" key="6">
    <source>
        <dbReference type="Google" id="ProtNLM"/>
    </source>
</evidence>
<evidence type="ECO:0000256" key="3">
    <source>
        <dbReference type="ARBA" id="ARBA00023002"/>
    </source>
</evidence>
<proteinExistence type="inferred from homology"/>
<dbReference type="SUPFAM" id="SSF51735">
    <property type="entry name" value="NAD(P)-binding Rossmann-fold domains"/>
    <property type="match status" value="1"/>
</dbReference>
<sequence length="237" mass="25863">MSDINQQPTILVTGANRGVGLGLAKTYHSRGYKVILAVRDLTKAPKLEGAIVVKIDSASTTDAKAAVEELKTKYGIEKLDIVIANAGISAHYALMKELDIAQFQEHYLINAQGPVVLFQAVYPLLKEGSKFIIVSTTGASNGVVHYPNVGTYGASKSAVTYLSRQIHFEEPHITSFAFNPGWLDTEMGKYGAASFGMNETPEKLEVTLPQMVKLIDNSSREETSGYLWNYDGTKLPF</sequence>
<reference evidence="4" key="1">
    <citation type="submission" date="2013-07" db="EMBL/GenBank/DDBJ databases">
        <authorList>
            <consortium name="The Broad Institute Genome Sequencing Platform"/>
            <person name="Cuomo C."/>
            <person name="Litvintseva A."/>
            <person name="Chen Y."/>
            <person name="Heitman J."/>
            <person name="Sun S."/>
            <person name="Springer D."/>
            <person name="Dromer F."/>
            <person name="Young S.K."/>
            <person name="Zeng Q."/>
            <person name="Gargeya S."/>
            <person name="Fitzgerald M."/>
            <person name="Abouelleil A."/>
            <person name="Alvarado L."/>
            <person name="Berlin A.M."/>
            <person name="Chapman S.B."/>
            <person name="Dewar J."/>
            <person name="Goldberg J."/>
            <person name="Griggs A."/>
            <person name="Gujja S."/>
            <person name="Hansen M."/>
            <person name="Howarth C."/>
            <person name="Imamovic A."/>
            <person name="Larimer J."/>
            <person name="McCowan C."/>
            <person name="Murphy C."/>
            <person name="Pearson M."/>
            <person name="Priest M."/>
            <person name="Roberts A."/>
            <person name="Saif S."/>
            <person name="Shea T."/>
            <person name="Sykes S."/>
            <person name="Wortman J."/>
            <person name="Nusbaum C."/>
            <person name="Birren B."/>
        </authorList>
    </citation>
    <scope>NUCLEOTIDE SEQUENCE</scope>
    <source>
        <strain evidence="4">CBS 10118</strain>
    </source>
</reference>
<comment type="similarity">
    <text evidence="1">Belongs to the short-chain dehydrogenases/reductases (SDR) family.</text>
</comment>
<dbReference type="PROSITE" id="PS00061">
    <property type="entry name" value="ADH_SHORT"/>
    <property type="match status" value="1"/>
</dbReference>
<dbReference type="PRINTS" id="PR00081">
    <property type="entry name" value="GDHRDH"/>
</dbReference>
<evidence type="ECO:0000256" key="1">
    <source>
        <dbReference type="ARBA" id="ARBA00006484"/>
    </source>
</evidence>
<accession>A0AAJ8M8Q4</accession>
<evidence type="ECO:0000256" key="2">
    <source>
        <dbReference type="ARBA" id="ARBA00022857"/>
    </source>
</evidence>
<keyword evidence="2" id="KW-0521">NADP</keyword>
<evidence type="ECO:0000313" key="5">
    <source>
        <dbReference type="Proteomes" id="UP000092730"/>
    </source>
</evidence>
<dbReference type="Pfam" id="PF00106">
    <property type="entry name" value="adh_short"/>
    <property type="match status" value="1"/>
</dbReference>